<sequence length="640" mass="72124">MDDTPRAKKVGRPPKYDWSDKRDICYKLYVEEQKTAADIARYFADHFNVTEKDLPCRKGFLRQFQLWGFAPNKKKLTPEEQDTVLARIKELWQNNVSQKDIKQTLAEEGWELRNYDFSKLWKQNGLRLRSDAGYKPSGDKEKQARKRKRGSEGFMAELEAAAGAQEGRPDGEPSTTNEADELAQPIAPEDAAHQMQRLYELQVESDQKLQSGKRRRRIRGWAHLPPDAPGTEPRYASETSLDECKAFLHLSNEMYQTVRKDFQIVCEDRGIIKKTLCEDGIWEGSKQRLIRENMHLSAMLHPLQPDLDKKANALDCICADVTKRMRVQQKTITIAEANNILRINPAESKAIRRTLYEIFASVDFQSRLVCGEEYFQGLRQRWINENQRLAQALTPTSEYTPDPRANKCVDILCSDTMKRFREDKLKRGLRKMVQPPGGKYGPGPGPAWAGTPPRTKVGKAQKAREAQEQAVQQGQPNELGRWPMQPGQPQATLPGRYPTQVPQQLPPSNYPQQNDMDFDIDPALAVPGPFIQPSPPQQTAPQPAQASTPAYFRLAPGSQVVGNHPRMWLGKLAGATMDSLHAAATSKAGAAKVVKISGVVKNEDGTEDSWLIENQDELEVYLAEATEKASFTVVLEGGYA</sequence>
<organism evidence="5 6">
    <name type="scientific">Zymoseptoria tritici (strain ST99CH_3D7)</name>
    <dbReference type="NCBI Taxonomy" id="1276538"/>
    <lineage>
        <taxon>Eukaryota</taxon>
        <taxon>Fungi</taxon>
        <taxon>Dikarya</taxon>
        <taxon>Ascomycota</taxon>
        <taxon>Pezizomycotina</taxon>
        <taxon>Dothideomycetes</taxon>
        <taxon>Dothideomycetidae</taxon>
        <taxon>Mycosphaerellales</taxon>
        <taxon>Mycosphaerellaceae</taxon>
        <taxon>Zymoseptoria</taxon>
    </lineage>
</organism>
<feature type="compositionally biased region" description="Basic residues" evidence="1">
    <location>
        <begin position="211"/>
        <end position="220"/>
    </location>
</feature>
<gene>
    <name evidence="5" type="ORF">ZT3D7_G367</name>
</gene>
<evidence type="ECO:0000313" key="5">
    <source>
        <dbReference type="EMBL" id="SMQ45223.1"/>
    </source>
</evidence>
<dbReference type="Pfam" id="PF24962">
    <property type="entry name" value="DUF7767"/>
    <property type="match status" value="1"/>
</dbReference>
<evidence type="ECO:0000256" key="1">
    <source>
        <dbReference type="SAM" id="MobiDB-lite"/>
    </source>
</evidence>
<dbReference type="EMBL" id="LT853692">
    <property type="protein sequence ID" value="SMQ45223.1"/>
    <property type="molecule type" value="Genomic_DNA"/>
</dbReference>
<name>A0A1X7RCT6_ZYMT9</name>
<dbReference type="InterPro" id="IPR056669">
    <property type="entry name" value="DUF7767"/>
</dbReference>
<feature type="compositionally biased region" description="Basic and acidic residues" evidence="1">
    <location>
        <begin position="130"/>
        <end position="142"/>
    </location>
</feature>
<keyword evidence="6" id="KW-1185">Reference proteome</keyword>
<dbReference type="PANTHER" id="PTHR38788:SF5">
    <property type="entry name" value="CLR5 DOMAIN-CONTAINING PROTEIN"/>
    <property type="match status" value="1"/>
</dbReference>
<feature type="domain" description="Clr5" evidence="2">
    <location>
        <begin position="14"/>
        <end position="69"/>
    </location>
</feature>
<evidence type="ECO:0000313" key="6">
    <source>
        <dbReference type="Proteomes" id="UP000215127"/>
    </source>
</evidence>
<feature type="domain" description="Tri-helical" evidence="3">
    <location>
        <begin position="337"/>
        <end position="423"/>
    </location>
</feature>
<feature type="domain" description="Tri-helical" evidence="3">
    <location>
        <begin position="244"/>
        <end position="327"/>
    </location>
</feature>
<reference evidence="5 6" key="1">
    <citation type="submission" date="2016-06" db="EMBL/GenBank/DDBJ databases">
        <authorList>
            <person name="Kjaerup R.B."/>
            <person name="Dalgaard T.S."/>
            <person name="Juul-Madsen H.R."/>
        </authorList>
    </citation>
    <scope>NUCLEOTIDE SEQUENCE [LARGE SCALE GENOMIC DNA]</scope>
</reference>
<dbReference type="InterPro" id="IPR025676">
    <property type="entry name" value="Clr5_dom"/>
</dbReference>
<feature type="region of interest" description="Disordered" evidence="1">
    <location>
        <begin position="426"/>
        <end position="508"/>
    </location>
</feature>
<dbReference type="AlphaFoldDB" id="A0A1X7RCT6"/>
<dbReference type="STRING" id="1276538.A0A1X7RCT6"/>
<feature type="region of interest" description="Disordered" evidence="1">
    <location>
        <begin position="130"/>
        <end position="153"/>
    </location>
</feature>
<dbReference type="Proteomes" id="UP000215127">
    <property type="component" value="Chromosome 1"/>
</dbReference>
<proteinExistence type="predicted"/>
<protein>
    <submittedName>
        <fullName evidence="5">Uncharacterized protein</fullName>
    </submittedName>
</protein>
<evidence type="ECO:0000259" key="4">
    <source>
        <dbReference type="Pfam" id="PF24962"/>
    </source>
</evidence>
<evidence type="ECO:0000259" key="3">
    <source>
        <dbReference type="Pfam" id="PF24465"/>
    </source>
</evidence>
<accession>A0A1X7RCT6</accession>
<dbReference type="PANTHER" id="PTHR38788">
    <property type="entry name" value="CLR5 DOMAIN-CONTAINING PROTEIN"/>
    <property type="match status" value="1"/>
</dbReference>
<feature type="domain" description="DUF7767" evidence="4">
    <location>
        <begin position="546"/>
        <end position="636"/>
    </location>
</feature>
<evidence type="ECO:0000259" key="2">
    <source>
        <dbReference type="Pfam" id="PF14420"/>
    </source>
</evidence>
<dbReference type="InterPro" id="IPR057940">
    <property type="entry name" value="Tri-helical_dom"/>
</dbReference>
<feature type="region of interest" description="Disordered" evidence="1">
    <location>
        <begin position="202"/>
        <end position="235"/>
    </location>
</feature>
<dbReference type="Pfam" id="PF14420">
    <property type="entry name" value="Clr5"/>
    <property type="match status" value="1"/>
</dbReference>
<dbReference type="Pfam" id="PF24465">
    <property type="entry name" value="Tri-helical"/>
    <property type="match status" value="2"/>
</dbReference>